<dbReference type="PANTHER" id="PTHR43818">
    <property type="entry name" value="BCDNA.GH03377"/>
    <property type="match status" value="1"/>
</dbReference>
<dbReference type="InterPro" id="IPR000683">
    <property type="entry name" value="Gfo/Idh/MocA-like_OxRdtase_N"/>
</dbReference>
<dbReference type="InterPro" id="IPR050463">
    <property type="entry name" value="Gfo/Idh/MocA_oxidrdct_glycsds"/>
</dbReference>
<reference evidence="5 6" key="1">
    <citation type="submission" date="2017-02" db="EMBL/GenBank/DDBJ databases">
        <authorList>
            <person name="Varghese N."/>
            <person name="Submissions S."/>
        </authorList>
    </citation>
    <scope>NUCLEOTIDE SEQUENCE [LARGE SCALE GENOMIC DNA]</scope>
    <source>
        <strain evidence="5 6">VKM Ac-1787</strain>
    </source>
</reference>
<evidence type="ECO:0000313" key="5">
    <source>
        <dbReference type="EMBL" id="SKC46553.1"/>
    </source>
</evidence>
<sequence length="383" mass="41516">MSHVSETNAPAAEVPIETARVRVGVIGLGKMGLSHLAMIKAHPWVSVDAVVDSTGYILDVLGKYTGLKTFTSVDEMLAAVELDAVIIATPTKFHAPMVKSVLERGLHIFCEKPLSLSAADSDELAALAERRGVVTQVGYHNRFVGAFREVKRLLDLGAIGRVTHIQAEAYGPVVLKSRGSTWRSNRNEGGGCLYDYAAHPVDLLTWYAGEPIGVGGTVLGSVFSEHTEDEVFSTLFFDAGVSAQLSVNWSDESYRKMTTQITITGTAGRIHADRQECQVYLRDTAPEIEGYETGWNVKYTTELTDEVWYYLRGEEYSAQLDHFVTRVVEGAVLGTNSFTSAAATDHVLELLTIDAAAGPSTRAATAAPAPVAKKKGLLPWRRA</sequence>
<protein>
    <submittedName>
        <fullName evidence="5">Predicted dehydrogenase</fullName>
    </submittedName>
</protein>
<name>A0ABY1LIX1_9MICO</name>
<keyword evidence="6" id="KW-1185">Reference proteome</keyword>
<dbReference type="PANTHER" id="PTHR43818:SF11">
    <property type="entry name" value="BCDNA.GH03377"/>
    <property type="match status" value="1"/>
</dbReference>
<comment type="caution">
    <text evidence="5">The sequence shown here is derived from an EMBL/GenBank/DDBJ whole genome shotgun (WGS) entry which is preliminary data.</text>
</comment>
<dbReference type="InterPro" id="IPR055170">
    <property type="entry name" value="GFO_IDH_MocA-like_dom"/>
</dbReference>
<evidence type="ECO:0000259" key="4">
    <source>
        <dbReference type="Pfam" id="PF22725"/>
    </source>
</evidence>
<feature type="domain" description="GFO/IDH/MocA-like oxidoreductase" evidence="4">
    <location>
        <begin position="147"/>
        <end position="270"/>
    </location>
</feature>
<evidence type="ECO:0000256" key="1">
    <source>
        <dbReference type="ARBA" id="ARBA00023002"/>
    </source>
</evidence>
<dbReference type="SUPFAM" id="SSF55347">
    <property type="entry name" value="Glyceraldehyde-3-phosphate dehydrogenase-like, C-terminal domain"/>
    <property type="match status" value="1"/>
</dbReference>
<dbReference type="EMBL" id="FUZO01000001">
    <property type="protein sequence ID" value="SKC46553.1"/>
    <property type="molecule type" value="Genomic_DNA"/>
</dbReference>
<dbReference type="Gene3D" id="3.30.360.10">
    <property type="entry name" value="Dihydrodipicolinate Reductase, domain 2"/>
    <property type="match status" value="1"/>
</dbReference>
<dbReference type="Pfam" id="PF22725">
    <property type="entry name" value="GFO_IDH_MocA_C3"/>
    <property type="match status" value="1"/>
</dbReference>
<keyword evidence="1" id="KW-0560">Oxidoreductase</keyword>
<organism evidence="5 6">
    <name type="scientific">Plantibacter cousiniae</name>
    <name type="common">nom. nud.</name>
    <dbReference type="NCBI Taxonomy" id="199709"/>
    <lineage>
        <taxon>Bacteria</taxon>
        <taxon>Bacillati</taxon>
        <taxon>Actinomycetota</taxon>
        <taxon>Actinomycetes</taxon>
        <taxon>Micrococcales</taxon>
        <taxon>Microbacteriaceae</taxon>
        <taxon>Plantibacter</taxon>
    </lineage>
</organism>
<proteinExistence type="predicted"/>
<evidence type="ECO:0000313" key="6">
    <source>
        <dbReference type="Proteomes" id="UP000190827"/>
    </source>
</evidence>
<dbReference type="Gene3D" id="3.40.50.720">
    <property type="entry name" value="NAD(P)-binding Rossmann-like Domain"/>
    <property type="match status" value="1"/>
</dbReference>
<dbReference type="Pfam" id="PF01408">
    <property type="entry name" value="GFO_IDH_MocA"/>
    <property type="match status" value="1"/>
</dbReference>
<keyword evidence="2" id="KW-0520">NAD</keyword>
<evidence type="ECO:0000256" key="2">
    <source>
        <dbReference type="ARBA" id="ARBA00023027"/>
    </source>
</evidence>
<evidence type="ECO:0000259" key="3">
    <source>
        <dbReference type="Pfam" id="PF01408"/>
    </source>
</evidence>
<dbReference type="InterPro" id="IPR036291">
    <property type="entry name" value="NAD(P)-bd_dom_sf"/>
</dbReference>
<feature type="domain" description="Gfo/Idh/MocA-like oxidoreductase N-terminal" evidence="3">
    <location>
        <begin position="21"/>
        <end position="139"/>
    </location>
</feature>
<accession>A0ABY1LIX1</accession>
<dbReference type="SUPFAM" id="SSF51735">
    <property type="entry name" value="NAD(P)-binding Rossmann-fold domains"/>
    <property type="match status" value="1"/>
</dbReference>
<dbReference type="Proteomes" id="UP000190827">
    <property type="component" value="Unassembled WGS sequence"/>
</dbReference>
<gene>
    <name evidence="5" type="ORF">SAMN06295973_1186</name>
</gene>